<protein>
    <submittedName>
        <fullName evidence="1">Uncharacterized protein</fullName>
    </submittedName>
</protein>
<gene>
    <name evidence="1" type="ORF">RFI_26061</name>
</gene>
<comment type="caution">
    <text evidence="1">The sequence shown here is derived from an EMBL/GenBank/DDBJ whole genome shotgun (WGS) entry which is preliminary data.</text>
</comment>
<dbReference type="SUPFAM" id="SSF81301">
    <property type="entry name" value="Nucleotidyltransferase"/>
    <property type="match status" value="1"/>
</dbReference>
<dbReference type="InterPro" id="IPR043519">
    <property type="entry name" value="NT_sf"/>
</dbReference>
<proteinExistence type="predicted"/>
<dbReference type="AlphaFoldDB" id="X6ME49"/>
<sequence length="140" mass="15955">MEDKPLDKIRFIDIHEQHEKDQEKDDDDMPSSLGAFSNVKSAIRHYKIRDYQTRAVVEVRKIYEKEDWSGAKFFGAVLGGSVQKGTAIADSYDGDLVFLLDIPQSVLRTAHHGIIEEIVYRPFFSRLATLIKQTANDIQG</sequence>
<dbReference type="Proteomes" id="UP000023152">
    <property type="component" value="Unassembled WGS sequence"/>
</dbReference>
<organism evidence="1 2">
    <name type="scientific">Reticulomyxa filosa</name>
    <dbReference type="NCBI Taxonomy" id="46433"/>
    <lineage>
        <taxon>Eukaryota</taxon>
        <taxon>Sar</taxon>
        <taxon>Rhizaria</taxon>
        <taxon>Retaria</taxon>
        <taxon>Foraminifera</taxon>
        <taxon>Monothalamids</taxon>
        <taxon>Reticulomyxidae</taxon>
        <taxon>Reticulomyxa</taxon>
    </lineage>
</organism>
<evidence type="ECO:0000313" key="1">
    <source>
        <dbReference type="EMBL" id="ETO11315.1"/>
    </source>
</evidence>
<keyword evidence="2" id="KW-1185">Reference proteome</keyword>
<dbReference type="EMBL" id="ASPP01022575">
    <property type="protein sequence ID" value="ETO11315.1"/>
    <property type="molecule type" value="Genomic_DNA"/>
</dbReference>
<accession>X6ME49</accession>
<reference evidence="1 2" key="1">
    <citation type="journal article" date="2013" name="Curr. Biol.">
        <title>The Genome of the Foraminiferan Reticulomyxa filosa.</title>
        <authorList>
            <person name="Glockner G."/>
            <person name="Hulsmann N."/>
            <person name="Schleicher M."/>
            <person name="Noegel A.A."/>
            <person name="Eichinger L."/>
            <person name="Gallinger C."/>
            <person name="Pawlowski J."/>
            <person name="Sierra R."/>
            <person name="Euteneuer U."/>
            <person name="Pillet L."/>
            <person name="Moustafa A."/>
            <person name="Platzer M."/>
            <person name="Groth M."/>
            <person name="Szafranski K."/>
            <person name="Schliwa M."/>
        </authorList>
    </citation>
    <scope>NUCLEOTIDE SEQUENCE [LARGE SCALE GENOMIC DNA]</scope>
</reference>
<name>X6ME49_RETFI</name>
<evidence type="ECO:0000313" key="2">
    <source>
        <dbReference type="Proteomes" id="UP000023152"/>
    </source>
</evidence>